<gene>
    <name evidence="1" type="ORF">CRX42_24910</name>
</gene>
<comment type="caution">
    <text evidence="1">The sequence shown here is derived from an EMBL/GenBank/DDBJ whole genome shotgun (WGS) entry which is preliminary data.</text>
</comment>
<protein>
    <submittedName>
        <fullName evidence="1">Uncharacterized protein</fullName>
    </submittedName>
</protein>
<dbReference type="AlphaFoldDB" id="A0A2W0EI18"/>
<reference evidence="1 2" key="1">
    <citation type="journal article" date="2018" name="Appl. Microbiol. Biotechnol.">
        <title>Characterization of the caprolactam degradation pathway in Pseudomonas jessenii using mass spectrometry-based proteomics.</title>
        <authorList>
            <person name="Otzen M."/>
            <person name="Palacio C."/>
            <person name="Janssen D.B."/>
        </authorList>
    </citation>
    <scope>NUCLEOTIDE SEQUENCE [LARGE SCALE GENOMIC DNA]</scope>
    <source>
        <strain evidence="1 2">GO3</strain>
    </source>
</reference>
<organism evidence="1 2">
    <name type="scientific">Pseudomonas jessenii</name>
    <dbReference type="NCBI Taxonomy" id="77298"/>
    <lineage>
        <taxon>Bacteria</taxon>
        <taxon>Pseudomonadati</taxon>
        <taxon>Pseudomonadota</taxon>
        <taxon>Gammaproteobacteria</taxon>
        <taxon>Pseudomonadales</taxon>
        <taxon>Pseudomonadaceae</taxon>
        <taxon>Pseudomonas</taxon>
    </lineage>
</organism>
<proteinExistence type="predicted"/>
<accession>A0A2W0EI18</accession>
<name>A0A2W0EI18_PSEJE</name>
<evidence type="ECO:0000313" key="2">
    <source>
        <dbReference type="Proteomes" id="UP000247437"/>
    </source>
</evidence>
<sequence length="70" mass="7821">MSQKNTMSKLPNGIRVISYEHGSFPLRVRPMHFLMSGRHCSQVRSATMNDLSSIAFDQVDCHPMTAGIQA</sequence>
<evidence type="ECO:0000313" key="1">
    <source>
        <dbReference type="EMBL" id="PYY67846.1"/>
    </source>
</evidence>
<dbReference type="EMBL" id="PDLL01000414">
    <property type="protein sequence ID" value="PYY67846.1"/>
    <property type="molecule type" value="Genomic_DNA"/>
</dbReference>
<dbReference type="Proteomes" id="UP000247437">
    <property type="component" value="Unassembled WGS sequence"/>
</dbReference>